<dbReference type="Proteomes" id="UP000834503">
    <property type="component" value="Unassembled WGS sequence"/>
</dbReference>
<evidence type="ECO:0000313" key="1">
    <source>
        <dbReference type="EMBL" id="CAB5614674.1"/>
    </source>
</evidence>
<protein>
    <submittedName>
        <fullName evidence="1">Uncharacterized protein</fullName>
    </submittedName>
</protein>
<comment type="caution">
    <text evidence="1">The sequence shown here is derived from an EMBL/GenBank/DDBJ whole genome shotgun (WGS) entry which is preliminary data.</text>
</comment>
<dbReference type="AlphaFoldDB" id="A0A9N8CZ45"/>
<reference evidence="1" key="1">
    <citation type="submission" date="2020-05" db="EMBL/GenBank/DDBJ databases">
        <authorList>
            <person name="Delgado-Blas J."/>
        </authorList>
    </citation>
    <scope>NUCLEOTIDE SEQUENCE</scope>
    <source>
        <strain evidence="1">BB1459</strain>
    </source>
</reference>
<sequence length="80" mass="9303">MSLDFGANDFDSFDQVQDNNVYIYGIKQDFENIFVSIKELSQKSCKILNPFVNIDIEKYGDIEKPYRYVLPIAIAMREAL</sequence>
<accession>A0A9N8CZ45</accession>
<evidence type="ECO:0000313" key="2">
    <source>
        <dbReference type="Proteomes" id="UP000834503"/>
    </source>
</evidence>
<gene>
    <name evidence="1" type="ORF">GHA_05954</name>
</gene>
<dbReference type="EMBL" id="CAHPQX010000171">
    <property type="protein sequence ID" value="CAB5614674.1"/>
    <property type="molecule type" value="Genomic_DNA"/>
</dbReference>
<name>A0A9N8CZ45_9ENTR</name>
<organism evidence="1 2">
    <name type="scientific">Citrobacter werkmanii</name>
    <dbReference type="NCBI Taxonomy" id="67827"/>
    <lineage>
        <taxon>Bacteria</taxon>
        <taxon>Pseudomonadati</taxon>
        <taxon>Pseudomonadota</taxon>
        <taxon>Gammaproteobacteria</taxon>
        <taxon>Enterobacterales</taxon>
        <taxon>Enterobacteriaceae</taxon>
        <taxon>Citrobacter</taxon>
        <taxon>Citrobacter freundii complex</taxon>
    </lineage>
</organism>
<proteinExistence type="predicted"/>